<proteinExistence type="predicted"/>
<evidence type="ECO:0000313" key="3">
    <source>
        <dbReference type="Proteomes" id="UP000273371"/>
    </source>
</evidence>
<dbReference type="RefSeq" id="YP_010054345.1">
    <property type="nucleotide sequence ID" value="NC_054651.1"/>
</dbReference>
<dbReference type="InterPro" id="IPR025048">
    <property type="entry name" value="DUF3987"/>
</dbReference>
<accession>A0A3G3M8J5</accession>
<reference evidence="2 3" key="1">
    <citation type="submission" date="2018-08" db="EMBL/GenBank/DDBJ databases">
        <title>Distribution characteristics of Escherichia coli phages in piglets intestinal isolated from Jiangsu and Anhui province.</title>
        <authorList>
            <person name="Lin Y."/>
            <person name="Zhou B."/>
            <person name="Luo J."/>
            <person name="Hua J."/>
            <person name="Zhang M."/>
        </authorList>
    </citation>
    <scope>NUCLEOTIDE SEQUENCE [LARGE SCALE GENOMIC DNA]</scope>
</reference>
<dbReference type="EMBL" id="MH717097">
    <property type="protein sequence ID" value="AYR02318.1"/>
    <property type="molecule type" value="Genomic_DNA"/>
</dbReference>
<keyword evidence="3" id="KW-1185">Reference proteome</keyword>
<evidence type="ECO:0000256" key="1">
    <source>
        <dbReference type="SAM" id="Coils"/>
    </source>
</evidence>
<sequence>MMITAQDIFNEARELKVSPARVAFHHGMTPSSNMWLDIKEGKERDVTYSETELTSEHRTDLLSRYAIAAARAVQFPINTSFMHLLGCVASAMTRNFSVEYYHSELPVSLYVVTSQPPSAGKTAINSMHMNPVKIEYDNLSKKMEKQIIKINLRIEELMKAYKEASNQNAKALIGDDIAREKEKLEELYTITYPLTDATPEAVQHQAIHEGGFFNLISDEASVLNTCLGLSYGKEGGKANAEVILKGWDGGFIGSARVGRGVSSGYVLGNISVIAQDESIDAILAAGDRGNGLSERFLMLREQSMLGYREHWDMVNDCPVSKPMPDSLRSEYARFIHNVVSAEKTKLTLHNDSARMIGLLRNQWEKNFLPGGKWDHVLLRGAMGKADKQIIRLAAIFHAAENWCDGGKRSKIIGENEISRAISVYDALTKTFTDAVESNGYAGERSEFDVVAEKLRSAAQKGKTNVTVKWLYDSLKNVRPFKGIPKIYDRLRSSVLPSLEEDGYCVFIGNTVHINPRLK</sequence>
<dbReference type="Pfam" id="PF13148">
    <property type="entry name" value="DUF3987"/>
    <property type="match status" value="1"/>
</dbReference>
<dbReference type="KEGG" id="vg:64470028"/>
<keyword evidence="1" id="KW-0175">Coiled coil</keyword>
<name>A0A3G3M8J5_9CAUD</name>
<dbReference type="GeneID" id="64470028"/>
<protein>
    <submittedName>
        <fullName evidence="2">Uncharacterized protein</fullName>
    </submittedName>
</protein>
<dbReference type="Proteomes" id="UP000273371">
    <property type="component" value="Segment"/>
</dbReference>
<feature type="coiled-coil region" evidence="1">
    <location>
        <begin position="140"/>
        <end position="167"/>
    </location>
</feature>
<evidence type="ECO:0000313" key="2">
    <source>
        <dbReference type="EMBL" id="AYR02318.1"/>
    </source>
</evidence>
<organism evidence="2 3">
    <name type="scientific">Escherichia phage C1</name>
    <dbReference type="NCBI Taxonomy" id="2340716"/>
    <lineage>
        <taxon>Viruses</taxon>
        <taxon>Duplodnaviria</taxon>
        <taxon>Heunggongvirae</taxon>
        <taxon>Uroviricota</taxon>
        <taxon>Caudoviricetes</taxon>
        <taxon>Deseoctovirus</taxon>
        <taxon>Deseoctovirus C1</taxon>
    </lineage>
</organism>